<evidence type="ECO:0000313" key="2">
    <source>
        <dbReference type="EMBL" id="AYN43188.1"/>
    </source>
</evidence>
<reference evidence="2 3" key="1">
    <citation type="submission" date="2018-10" db="EMBL/GenBank/DDBJ databases">
        <title>The genome of Streptomyces dangxiongensis Z022.</title>
        <authorList>
            <person name="Zhang B."/>
        </authorList>
    </citation>
    <scope>NUCLEOTIDE SEQUENCE [LARGE SCALE GENOMIC DNA]</scope>
    <source>
        <strain evidence="2 3">Z022</strain>
    </source>
</reference>
<accession>A0A3G2JL64</accession>
<dbReference type="EMBL" id="CP033073">
    <property type="protein sequence ID" value="AYN43188.1"/>
    <property type="molecule type" value="Genomic_DNA"/>
</dbReference>
<gene>
    <name evidence="2" type="ORF">D9753_34715</name>
</gene>
<sequence length="94" mass="10161">MEAVDRKGRHRFRSRPDARGDGRAQSDQRPRAVSSPLLTGPPCGERAVQSLTRAAAAHTPGPKPHNRPGRRKLRPGGPDQSATGSSGVQMPHRR</sequence>
<keyword evidence="3" id="KW-1185">Reference proteome</keyword>
<feature type="region of interest" description="Disordered" evidence="1">
    <location>
        <begin position="1"/>
        <end position="94"/>
    </location>
</feature>
<feature type="compositionally biased region" description="Basic residues" evidence="1">
    <location>
        <begin position="64"/>
        <end position="74"/>
    </location>
</feature>
<name>A0A3G2JL64_9ACTN</name>
<feature type="compositionally biased region" description="Basic and acidic residues" evidence="1">
    <location>
        <begin position="14"/>
        <end position="30"/>
    </location>
</feature>
<dbReference type="KEGG" id="sdd:D9753_34715"/>
<organism evidence="2 3">
    <name type="scientific">Streptomyces dangxiongensis</name>
    <dbReference type="NCBI Taxonomy" id="1442032"/>
    <lineage>
        <taxon>Bacteria</taxon>
        <taxon>Bacillati</taxon>
        <taxon>Actinomycetota</taxon>
        <taxon>Actinomycetes</taxon>
        <taxon>Kitasatosporales</taxon>
        <taxon>Streptomycetaceae</taxon>
        <taxon>Streptomyces</taxon>
    </lineage>
</organism>
<protein>
    <submittedName>
        <fullName evidence="2">Uncharacterized protein</fullName>
    </submittedName>
</protein>
<proteinExistence type="predicted"/>
<dbReference type="AlphaFoldDB" id="A0A3G2JL64"/>
<evidence type="ECO:0000256" key="1">
    <source>
        <dbReference type="SAM" id="MobiDB-lite"/>
    </source>
</evidence>
<evidence type="ECO:0000313" key="3">
    <source>
        <dbReference type="Proteomes" id="UP000268329"/>
    </source>
</evidence>
<dbReference type="Proteomes" id="UP000268329">
    <property type="component" value="Chromosome"/>
</dbReference>